<keyword evidence="1" id="KW-1133">Transmembrane helix</keyword>
<name>A0A8X7W528_BRACI</name>
<keyword evidence="3" id="KW-1185">Reference proteome</keyword>
<dbReference type="Proteomes" id="UP000886595">
    <property type="component" value="Unassembled WGS sequence"/>
</dbReference>
<proteinExistence type="predicted"/>
<feature type="transmembrane region" description="Helical" evidence="1">
    <location>
        <begin position="23"/>
        <end position="42"/>
    </location>
</feature>
<reference evidence="2 3" key="1">
    <citation type="submission" date="2020-02" db="EMBL/GenBank/DDBJ databases">
        <authorList>
            <person name="Ma Q."/>
            <person name="Huang Y."/>
            <person name="Song X."/>
            <person name="Pei D."/>
        </authorList>
    </citation>
    <scope>NUCLEOTIDE SEQUENCE [LARGE SCALE GENOMIC DNA]</scope>
    <source>
        <strain evidence="2">Sxm20200214</strain>
        <tissue evidence="2">Leaf</tissue>
    </source>
</reference>
<comment type="caution">
    <text evidence="2">The sequence shown here is derived from an EMBL/GenBank/DDBJ whole genome shotgun (WGS) entry which is preliminary data.</text>
</comment>
<gene>
    <name evidence="2" type="ORF">Bca52824_016435</name>
</gene>
<evidence type="ECO:0000313" key="2">
    <source>
        <dbReference type="EMBL" id="KAG2323222.1"/>
    </source>
</evidence>
<sequence length="179" mass="20852">MLRKTTRILKSVMRDHSGQKEKMATTTLFLYMISVHMVLFRMNIHRAQRTSIKEMVTTKGQRTFRNKEVIRSLNYWPVDKEPKATKDEQMIDALNDMELVDQYAGGIMDCEVHDDDLLGEELMEYEERDWPVSIGTTRTAMIKNEGPEPRRVLDECVSLWVCKPRNLGSSVGDIRAREQ</sequence>
<dbReference type="AlphaFoldDB" id="A0A8X7W528"/>
<evidence type="ECO:0000313" key="3">
    <source>
        <dbReference type="Proteomes" id="UP000886595"/>
    </source>
</evidence>
<protein>
    <submittedName>
        <fullName evidence="2">Uncharacterized protein</fullName>
    </submittedName>
</protein>
<organism evidence="2 3">
    <name type="scientific">Brassica carinata</name>
    <name type="common">Ethiopian mustard</name>
    <name type="synonym">Abyssinian cabbage</name>
    <dbReference type="NCBI Taxonomy" id="52824"/>
    <lineage>
        <taxon>Eukaryota</taxon>
        <taxon>Viridiplantae</taxon>
        <taxon>Streptophyta</taxon>
        <taxon>Embryophyta</taxon>
        <taxon>Tracheophyta</taxon>
        <taxon>Spermatophyta</taxon>
        <taxon>Magnoliopsida</taxon>
        <taxon>eudicotyledons</taxon>
        <taxon>Gunneridae</taxon>
        <taxon>Pentapetalae</taxon>
        <taxon>rosids</taxon>
        <taxon>malvids</taxon>
        <taxon>Brassicales</taxon>
        <taxon>Brassicaceae</taxon>
        <taxon>Brassiceae</taxon>
        <taxon>Brassica</taxon>
    </lineage>
</organism>
<accession>A0A8X7W528</accession>
<evidence type="ECO:0000256" key="1">
    <source>
        <dbReference type="SAM" id="Phobius"/>
    </source>
</evidence>
<dbReference type="EMBL" id="JAAMPC010000003">
    <property type="protein sequence ID" value="KAG2323222.1"/>
    <property type="molecule type" value="Genomic_DNA"/>
</dbReference>
<keyword evidence="1" id="KW-0472">Membrane</keyword>
<keyword evidence="1" id="KW-0812">Transmembrane</keyword>